<keyword evidence="2" id="KW-0808">Transferase</keyword>
<organism evidence="2 3">
    <name type="scientific">Actomonas aquatica</name>
    <dbReference type="NCBI Taxonomy" id="2866162"/>
    <lineage>
        <taxon>Bacteria</taxon>
        <taxon>Pseudomonadati</taxon>
        <taxon>Verrucomicrobiota</taxon>
        <taxon>Opitutia</taxon>
        <taxon>Opitutales</taxon>
        <taxon>Opitutaceae</taxon>
        <taxon>Actomonas</taxon>
    </lineage>
</organism>
<name>A0ABZ1CBS6_9BACT</name>
<dbReference type="SUPFAM" id="SSF53756">
    <property type="entry name" value="UDP-Glycosyltransferase/glycogen phosphorylase"/>
    <property type="match status" value="1"/>
</dbReference>
<dbReference type="PANTHER" id="PTHR45947:SF3">
    <property type="entry name" value="SULFOQUINOVOSYL TRANSFERASE SQD2"/>
    <property type="match status" value="1"/>
</dbReference>
<dbReference type="InterPro" id="IPR028098">
    <property type="entry name" value="Glyco_trans_4-like_N"/>
</dbReference>
<dbReference type="Pfam" id="PF13439">
    <property type="entry name" value="Glyco_transf_4"/>
    <property type="match status" value="1"/>
</dbReference>
<sequence>MHLALVTETFPPEINGVAMTLGHVAEGLTERGHHVVVHRPRQRDEAPEAPNQNIYPEVRHPSLPIPGYPFLRFGLPVRGRLLKAWRTQRPDLVHIATEGPLGYAALLAAHKLRIPVSSSFHTNFHDYSAHYGFAWLERPVLGYLRHFHNRTRITLSPSPDLNAQLTADGFRDVRLLSRGANTRVFNPGHRSNELRASWGAGPEDLVVIHVSRLAAEKNYALLFRCYDAILRHDPSARFVIVSDGPERAKLERAHPWAHFTGFLPRDEMARHYASADLFLYPSLTETFGNVVMEAMASALPVVAFNYAAAARYIQDHVSGRLANFGDTEGFMRMSRSLAVDRSSRSRYGLAARAVAETVPWDAVLDGLDRDLQSVIANAARS</sequence>
<dbReference type="InterPro" id="IPR050194">
    <property type="entry name" value="Glycosyltransferase_grp1"/>
</dbReference>
<reference evidence="2 3" key="1">
    <citation type="submission" date="2023-12" db="EMBL/GenBank/DDBJ databases">
        <title>Description of an unclassified Opitutus bacterium of Verrucomicrobiota.</title>
        <authorList>
            <person name="Zhang D.-F."/>
        </authorList>
    </citation>
    <scope>NUCLEOTIDE SEQUENCE [LARGE SCALE GENOMIC DNA]</scope>
    <source>
        <strain evidence="2 3">WL0086</strain>
    </source>
</reference>
<evidence type="ECO:0000313" key="3">
    <source>
        <dbReference type="Proteomes" id="UP000738431"/>
    </source>
</evidence>
<protein>
    <submittedName>
        <fullName evidence="2">Glycosyltransferase family 1 protein</fullName>
        <ecNumber evidence="2">2.4.-.-</ecNumber>
    </submittedName>
</protein>
<proteinExistence type="predicted"/>
<dbReference type="PANTHER" id="PTHR45947">
    <property type="entry name" value="SULFOQUINOVOSYL TRANSFERASE SQD2"/>
    <property type="match status" value="1"/>
</dbReference>
<feature type="domain" description="Glycosyltransferase subfamily 4-like N-terminal" evidence="1">
    <location>
        <begin position="14"/>
        <end position="182"/>
    </location>
</feature>
<dbReference type="Gene3D" id="3.40.50.2000">
    <property type="entry name" value="Glycogen Phosphorylase B"/>
    <property type="match status" value="2"/>
</dbReference>
<dbReference type="EC" id="2.4.-.-" evidence="2"/>
<evidence type="ECO:0000259" key="1">
    <source>
        <dbReference type="Pfam" id="PF13439"/>
    </source>
</evidence>
<dbReference type="CDD" id="cd03814">
    <property type="entry name" value="GT4-like"/>
    <property type="match status" value="1"/>
</dbReference>
<dbReference type="Pfam" id="PF13692">
    <property type="entry name" value="Glyco_trans_1_4"/>
    <property type="match status" value="1"/>
</dbReference>
<accession>A0ABZ1CBS6</accession>
<dbReference type="EMBL" id="CP139781">
    <property type="protein sequence ID" value="WRQ89128.1"/>
    <property type="molecule type" value="Genomic_DNA"/>
</dbReference>
<dbReference type="RefSeq" id="WP_221030998.1">
    <property type="nucleotide sequence ID" value="NZ_CP139781.1"/>
</dbReference>
<evidence type="ECO:0000313" key="2">
    <source>
        <dbReference type="EMBL" id="WRQ89128.1"/>
    </source>
</evidence>
<gene>
    <name evidence="2" type="ORF">K1X11_006885</name>
</gene>
<dbReference type="Proteomes" id="UP000738431">
    <property type="component" value="Chromosome"/>
</dbReference>
<keyword evidence="3" id="KW-1185">Reference proteome</keyword>
<keyword evidence="2" id="KW-0328">Glycosyltransferase</keyword>
<dbReference type="GO" id="GO:0016757">
    <property type="term" value="F:glycosyltransferase activity"/>
    <property type="evidence" value="ECO:0007669"/>
    <property type="project" value="UniProtKB-KW"/>
</dbReference>